<dbReference type="OrthoDB" id="3698172at2"/>
<evidence type="ECO:0000313" key="3">
    <source>
        <dbReference type="Proteomes" id="UP000053405"/>
    </source>
</evidence>
<dbReference type="RefSeq" id="WP_005940579.1">
    <property type="nucleotide sequence ID" value="NZ_ATVK01000013.1"/>
</dbReference>
<name>L7LCJ9_9ACTN</name>
<dbReference type="STRING" id="1121927.GOHSU_25_00030"/>
<evidence type="ECO:0008006" key="4">
    <source>
        <dbReference type="Google" id="ProtNLM"/>
    </source>
</evidence>
<dbReference type="Proteomes" id="UP000053405">
    <property type="component" value="Unassembled WGS sequence"/>
</dbReference>
<keyword evidence="1" id="KW-0472">Membrane</keyword>
<evidence type="ECO:0000256" key="1">
    <source>
        <dbReference type="SAM" id="Phobius"/>
    </source>
</evidence>
<accession>L7LCJ9</accession>
<comment type="caution">
    <text evidence="2">The sequence shown here is derived from an EMBL/GenBank/DDBJ whole genome shotgun (WGS) entry which is preliminary data.</text>
</comment>
<dbReference type="EMBL" id="BANT01000025">
    <property type="protein sequence ID" value="GAC57768.1"/>
    <property type="molecule type" value="Genomic_DNA"/>
</dbReference>
<dbReference type="InterPro" id="IPR021414">
    <property type="entry name" value="DUF3054"/>
</dbReference>
<keyword evidence="1" id="KW-0812">Transmembrane</keyword>
<proteinExistence type="predicted"/>
<keyword evidence="3" id="KW-1185">Reference proteome</keyword>
<organism evidence="2 3">
    <name type="scientific">Gordonia hirsuta DSM 44140 = NBRC 16056</name>
    <dbReference type="NCBI Taxonomy" id="1121927"/>
    <lineage>
        <taxon>Bacteria</taxon>
        <taxon>Bacillati</taxon>
        <taxon>Actinomycetota</taxon>
        <taxon>Actinomycetes</taxon>
        <taxon>Mycobacteriales</taxon>
        <taxon>Gordoniaceae</taxon>
        <taxon>Gordonia</taxon>
    </lineage>
</organism>
<feature type="transmembrane region" description="Helical" evidence="1">
    <location>
        <begin position="106"/>
        <end position="129"/>
    </location>
</feature>
<gene>
    <name evidence="2" type="ORF">GOHSU_25_00030</name>
</gene>
<feature type="transmembrane region" description="Helical" evidence="1">
    <location>
        <begin position="45"/>
        <end position="68"/>
    </location>
</feature>
<dbReference type="AlphaFoldDB" id="L7LCJ9"/>
<dbReference type="eggNOG" id="ENOG503310N">
    <property type="taxonomic scope" value="Bacteria"/>
</dbReference>
<feature type="transmembrane region" description="Helical" evidence="1">
    <location>
        <begin position="80"/>
        <end position="100"/>
    </location>
</feature>
<evidence type="ECO:0000313" key="2">
    <source>
        <dbReference type="EMBL" id="GAC57768.1"/>
    </source>
</evidence>
<sequence length="139" mass="14699">MTAAGAPASFPTRWIALSVLFDVIAVIVFVTIGRINHEEGFSFGGFWGTLWPFLAGWAVAALVSIALTASGRVGWSLQRLFPAGILCWVSTIAIGMLLRWADGQGIAASFVIVATLATGVLLLGWRLLAAQVGRGQVSR</sequence>
<feature type="transmembrane region" description="Helical" evidence="1">
    <location>
        <begin position="12"/>
        <end position="33"/>
    </location>
</feature>
<keyword evidence="1" id="KW-1133">Transmembrane helix</keyword>
<reference evidence="2 3" key="1">
    <citation type="submission" date="2012-12" db="EMBL/GenBank/DDBJ databases">
        <title>Whole genome shotgun sequence of Gordonia hirsuta NBRC 16056.</title>
        <authorList>
            <person name="Isaki-Nakamura S."/>
            <person name="Hosoyama A."/>
            <person name="Tsuchikane K."/>
            <person name="Katsumata H."/>
            <person name="Baba S."/>
            <person name="Yamazaki S."/>
            <person name="Fujita N."/>
        </authorList>
    </citation>
    <scope>NUCLEOTIDE SEQUENCE [LARGE SCALE GENOMIC DNA]</scope>
    <source>
        <strain evidence="2 3">NBRC 16056</strain>
    </source>
</reference>
<protein>
    <recommendedName>
        <fullName evidence="4">DUF3054 domain-containing protein</fullName>
    </recommendedName>
</protein>
<dbReference type="Pfam" id="PF11255">
    <property type="entry name" value="DUF3054"/>
    <property type="match status" value="1"/>
</dbReference>